<dbReference type="InterPro" id="IPR047650">
    <property type="entry name" value="Transpos_IS110"/>
</dbReference>
<evidence type="ECO:0000313" key="4">
    <source>
        <dbReference type="EMBL" id="PMS28541.1"/>
    </source>
</evidence>
<evidence type="ECO:0000313" key="5">
    <source>
        <dbReference type="Proteomes" id="UP000235347"/>
    </source>
</evidence>
<dbReference type="NCBIfam" id="NF033542">
    <property type="entry name" value="transpos_IS110"/>
    <property type="match status" value="1"/>
</dbReference>
<evidence type="ECO:0000256" key="1">
    <source>
        <dbReference type="SAM" id="Coils"/>
    </source>
</evidence>
<name>A0A2N7WGQ5_9BURK</name>
<feature type="coiled-coil region" evidence="1">
    <location>
        <begin position="179"/>
        <end position="213"/>
    </location>
</feature>
<accession>A0A2N7WGQ5</accession>
<dbReference type="EMBL" id="PNYB01000001">
    <property type="protein sequence ID" value="PMS28541.1"/>
    <property type="molecule type" value="Genomic_DNA"/>
</dbReference>
<dbReference type="PANTHER" id="PTHR33055">
    <property type="entry name" value="TRANSPOSASE FOR INSERTION SEQUENCE ELEMENT IS1111A"/>
    <property type="match status" value="1"/>
</dbReference>
<dbReference type="RefSeq" id="WP_102608129.1">
    <property type="nucleotide sequence ID" value="NZ_CADIKD010000006.1"/>
</dbReference>
<sequence length="338" mass="37600">MKTTTFGLDLAKRVFQIHWVDMETGEIGKRQLKRDQVRPFFANRAPAVVAMEACGSAHYWARQLTGLGHDVRLIAAHFVRPFVKRNKTDAADAQAIWEAVQRPEMRFVAIKSEAQQGVLTLHRVREQLMKMRRMQVNQMHGLLYEFGAGVPAGPHGMTHAARALTELADTLPAMVIETLREQLQRIEALTHDIAAIERRLAAWQREDEAAKRLMAIPGVGLLSASAAIATIGDASTFRSGREFAAFLGLVPRQSGTGGRVKLLGISKRGDVYLRTLLIHGARSVLTHQKQFSEHLQHLLARRPFNVAVVALANKIARTIWALLAHGRTYEHGYVAHAA</sequence>
<feature type="domain" description="Transposase IS116/IS110/IS902 C-terminal" evidence="3">
    <location>
        <begin position="211"/>
        <end position="295"/>
    </location>
</feature>
<feature type="domain" description="Transposase IS110-like N-terminal" evidence="2">
    <location>
        <begin position="7"/>
        <end position="145"/>
    </location>
</feature>
<dbReference type="InterPro" id="IPR003346">
    <property type="entry name" value="Transposase_20"/>
</dbReference>
<dbReference type="Pfam" id="PF01548">
    <property type="entry name" value="DEDD_Tnp_IS110"/>
    <property type="match status" value="1"/>
</dbReference>
<reference evidence="4 5" key="1">
    <citation type="submission" date="2018-01" db="EMBL/GenBank/DDBJ databases">
        <title>Whole genome analyses suggest that Burkholderia sensu lato contains two further novel genera in the rhizoxinica-symbiotica group Mycetohabitans gen. nov., and Trinickia gen. nov.: implications for the evolution of diazotrophy and nodulation in the Burkholderiaceae.</title>
        <authorList>
            <person name="Estrada-de los Santos P."/>
            <person name="Palmer M."/>
            <person name="Chavez-Ramirez B."/>
            <person name="Beukes C."/>
            <person name="Steenkamp E.T."/>
            <person name="Hirsch A.M."/>
            <person name="Manyaka P."/>
            <person name="Maluk M."/>
            <person name="Lafos M."/>
            <person name="Crook M."/>
            <person name="Gross E."/>
            <person name="Simon M.F."/>
            <person name="Bueno dos Reis Junior F."/>
            <person name="Poole P.S."/>
            <person name="Venter S.N."/>
            <person name="James E.K."/>
        </authorList>
    </citation>
    <scope>NUCLEOTIDE SEQUENCE [LARGE SCALE GENOMIC DNA]</scope>
    <source>
        <strain evidence="4 5">GP25-8</strain>
    </source>
</reference>
<organism evidence="4 5">
    <name type="scientific">Trinickia soli</name>
    <dbReference type="NCBI Taxonomy" id="380675"/>
    <lineage>
        <taxon>Bacteria</taxon>
        <taxon>Pseudomonadati</taxon>
        <taxon>Pseudomonadota</taxon>
        <taxon>Betaproteobacteria</taxon>
        <taxon>Burkholderiales</taxon>
        <taxon>Burkholderiaceae</taxon>
        <taxon>Trinickia</taxon>
    </lineage>
</organism>
<dbReference type="Pfam" id="PF02371">
    <property type="entry name" value="Transposase_20"/>
    <property type="match status" value="1"/>
</dbReference>
<keyword evidence="5" id="KW-1185">Reference proteome</keyword>
<evidence type="ECO:0000259" key="2">
    <source>
        <dbReference type="Pfam" id="PF01548"/>
    </source>
</evidence>
<dbReference type="GO" id="GO:0003677">
    <property type="term" value="F:DNA binding"/>
    <property type="evidence" value="ECO:0007669"/>
    <property type="project" value="InterPro"/>
</dbReference>
<evidence type="ECO:0000259" key="3">
    <source>
        <dbReference type="Pfam" id="PF02371"/>
    </source>
</evidence>
<dbReference type="PANTHER" id="PTHR33055:SF3">
    <property type="entry name" value="PUTATIVE TRANSPOSASE FOR IS117-RELATED"/>
    <property type="match status" value="1"/>
</dbReference>
<keyword evidence="1" id="KW-0175">Coiled coil</keyword>
<comment type="caution">
    <text evidence="4">The sequence shown here is derived from an EMBL/GenBank/DDBJ whole genome shotgun (WGS) entry which is preliminary data.</text>
</comment>
<protein>
    <submittedName>
        <fullName evidence="4">IS110 family transposase</fullName>
    </submittedName>
</protein>
<dbReference type="AlphaFoldDB" id="A0A2N7WGQ5"/>
<dbReference type="GO" id="GO:0006313">
    <property type="term" value="P:DNA transposition"/>
    <property type="evidence" value="ECO:0007669"/>
    <property type="project" value="InterPro"/>
</dbReference>
<dbReference type="Proteomes" id="UP000235347">
    <property type="component" value="Unassembled WGS sequence"/>
</dbReference>
<dbReference type="InterPro" id="IPR002525">
    <property type="entry name" value="Transp_IS110-like_N"/>
</dbReference>
<proteinExistence type="predicted"/>
<dbReference type="GO" id="GO:0004803">
    <property type="term" value="F:transposase activity"/>
    <property type="evidence" value="ECO:0007669"/>
    <property type="project" value="InterPro"/>
</dbReference>
<gene>
    <name evidence="4" type="ORF">C0Z19_02275</name>
</gene>